<keyword evidence="4 21" id="KW-0575">Peroxidase</keyword>
<accession>A0A3L6DX87</accession>
<feature type="disulfide bond" evidence="18">
    <location>
        <begin position="124"/>
        <end position="318"/>
    </location>
</feature>
<dbReference type="ExpressionAtlas" id="A0A3L6DX87">
    <property type="expression patterns" value="differential"/>
</dbReference>
<dbReference type="CDD" id="cd00693">
    <property type="entry name" value="secretory_peroxidase"/>
    <property type="match status" value="1"/>
</dbReference>
<keyword evidence="13" id="KW-0376">Hydrogen peroxide</keyword>
<evidence type="ECO:0000256" key="3">
    <source>
        <dbReference type="ARBA" id="ARBA00006873"/>
    </source>
</evidence>
<dbReference type="GO" id="GO:0140825">
    <property type="term" value="F:lactoperoxidase activity"/>
    <property type="evidence" value="ECO:0007669"/>
    <property type="project" value="UniProtKB-EC"/>
</dbReference>
<dbReference type="InterPro" id="IPR002016">
    <property type="entry name" value="Haem_peroxidase"/>
</dbReference>
<dbReference type="EMBL" id="NCVQ01000008">
    <property type="protein sequence ID" value="PWZ13109.1"/>
    <property type="molecule type" value="Genomic_DNA"/>
</dbReference>
<feature type="disulfide bond" evidence="18">
    <location>
        <begin position="70"/>
        <end position="75"/>
    </location>
</feature>
<feature type="binding site" evidence="16">
    <location>
        <position position="249"/>
    </location>
    <ligand>
        <name>Ca(2+)</name>
        <dbReference type="ChEBI" id="CHEBI:29108"/>
        <label>2</label>
    </ligand>
</feature>
<evidence type="ECO:0000256" key="11">
    <source>
        <dbReference type="ARBA" id="ARBA00023180"/>
    </source>
</evidence>
<comment type="cofactor">
    <cofactor evidence="16">
        <name>Ca(2+)</name>
        <dbReference type="ChEBI" id="CHEBI:29108"/>
    </cofactor>
    <text evidence="16">Binds 2 calcium ions per subunit.</text>
</comment>
<feature type="binding site" evidence="16">
    <location>
        <position position="74"/>
    </location>
    <ligand>
        <name>Ca(2+)</name>
        <dbReference type="ChEBI" id="CHEBI:29108"/>
        <label>1</label>
    </ligand>
</feature>
<evidence type="ECO:0000256" key="4">
    <source>
        <dbReference type="ARBA" id="ARBA00022559"/>
    </source>
</evidence>
<comment type="subcellular location">
    <subcellularLocation>
        <location evidence="2">Secreted</location>
    </subcellularLocation>
</comment>
<dbReference type="InterPro" id="IPR000823">
    <property type="entry name" value="Peroxidase_pln"/>
</dbReference>
<dbReference type="Gene3D" id="1.10.520.10">
    <property type="match status" value="1"/>
</dbReference>
<keyword evidence="10 18" id="KW-1015">Disulfide bond</keyword>
<evidence type="ECO:0000256" key="2">
    <source>
        <dbReference type="ARBA" id="ARBA00004613"/>
    </source>
</evidence>
<keyword evidence="6 16" id="KW-0479">Metal-binding</keyword>
<feature type="chain" id="PRO_5018096247" evidence="19">
    <location>
        <begin position="26"/>
        <end position="474"/>
    </location>
</feature>
<keyword evidence="5" id="KW-0349">Heme</keyword>
<dbReference type="PANTHER" id="PTHR31388:SF123">
    <property type="entry name" value="PEROXIDASE RIP1"/>
    <property type="match status" value="1"/>
</dbReference>
<evidence type="ECO:0000313" key="22">
    <source>
        <dbReference type="Proteomes" id="UP000251960"/>
    </source>
</evidence>
<feature type="binding site" evidence="16">
    <location>
        <position position="242"/>
    </location>
    <ligand>
        <name>Ca(2+)</name>
        <dbReference type="ChEBI" id="CHEBI:29108"/>
        <label>2</label>
    </ligand>
</feature>
<dbReference type="InterPro" id="IPR019793">
    <property type="entry name" value="Peroxidases_heam-ligand_BS"/>
</dbReference>
<evidence type="ECO:0000256" key="12">
    <source>
        <dbReference type="ARBA" id="ARBA00023283"/>
    </source>
</evidence>
<feature type="binding site" evidence="16">
    <location>
        <position position="76"/>
    </location>
    <ligand>
        <name>Ca(2+)</name>
        <dbReference type="ChEBI" id="CHEBI:29108"/>
        <label>1</label>
    </ligand>
</feature>
<feature type="binding site" evidence="15">
    <location>
        <position position="166"/>
    </location>
    <ligand>
        <name>substrate</name>
    </ligand>
</feature>
<dbReference type="GO" id="GO:0042744">
    <property type="term" value="P:hydrogen peroxide catabolic process"/>
    <property type="evidence" value="ECO:0007669"/>
    <property type="project" value="UniProtKB-KW"/>
</dbReference>
<feature type="site" description="Transition state stabilizer" evidence="17">
    <location>
        <position position="64"/>
    </location>
</feature>
<feature type="active site" description="Proton acceptor" evidence="14">
    <location>
        <position position="68"/>
    </location>
</feature>
<sequence length="474" mass="50689">MAASSRMGLSVYLAIMAAVLASALGAELTADYYSETCPQALTTIKLLVGAAILREPRMGASLVRLHFHDCFVNGCDGSILLDDTDDMVGEKTAKPNNNSVRGYDVIDTIKSAVNTICLGNVVSCADILAVAARDSIVALGGTSYDVLLGRRDATTASMDDANNDIPTPFMDLPALQDSFESHGLSLHDLVVLSGGHTLGYSRCLFFRGRLYNETGTLDPAYAGSLDERCPLTGDDDALSALDDTPTTVDADYYQGLMQGRALLHSDQQLYQAGGAAGDLVEYYAENPTKFWEDFGAAMLKLGSLSPLTADEGEVRENCRVVNQGYSHCYKGHSAPVTALADRLLMDGESKLLASGGHKSSLLVSCSKDSKVKVWDTVAPSSGSSPCVGSAHLNSNRPPIAMKCHESLCYIAAGAQVTAIDLRTMKKASVLALQNHRILSCDIFYDAQNDFLTPEWDSENLQVVPSVIQTITNPF</sequence>
<keyword evidence="19" id="KW-0732">Signal</keyword>
<comment type="caution">
    <text evidence="21">The sequence shown here is derived from an EMBL/GenBank/DDBJ whole genome shotgun (WGS) entry which is preliminary data.</text>
</comment>
<dbReference type="InterPro" id="IPR036322">
    <property type="entry name" value="WD40_repeat_dom_sf"/>
</dbReference>
<dbReference type="Gene3D" id="1.10.420.10">
    <property type="entry name" value="Peroxidase, domain 2"/>
    <property type="match status" value="1"/>
</dbReference>
<evidence type="ECO:0000256" key="15">
    <source>
        <dbReference type="PIRSR" id="PIRSR600823-2"/>
    </source>
</evidence>
<feature type="binding site" description="axial binding residue" evidence="16">
    <location>
        <position position="196"/>
    </location>
    <ligand>
        <name>heme b</name>
        <dbReference type="ChEBI" id="CHEBI:60344"/>
    </ligand>
    <ligandPart>
        <name>Fe</name>
        <dbReference type="ChEBI" id="CHEBI:18248"/>
    </ligandPart>
</feature>
<proteinExistence type="inferred from homology"/>
<dbReference type="PROSITE" id="PS00436">
    <property type="entry name" value="PEROXIDASE_2"/>
    <property type="match status" value="1"/>
</dbReference>
<evidence type="ECO:0000256" key="6">
    <source>
        <dbReference type="ARBA" id="ARBA00022723"/>
    </source>
</evidence>
<evidence type="ECO:0000256" key="8">
    <source>
        <dbReference type="ARBA" id="ARBA00023002"/>
    </source>
</evidence>
<evidence type="ECO:0000256" key="10">
    <source>
        <dbReference type="ARBA" id="ARBA00023157"/>
    </source>
</evidence>
<feature type="signal peptide" evidence="19">
    <location>
        <begin position="1"/>
        <end position="25"/>
    </location>
</feature>
<dbReference type="InterPro" id="IPR019794">
    <property type="entry name" value="Peroxidases_AS"/>
</dbReference>
<keyword evidence="8" id="KW-0560">Oxidoreductase</keyword>
<dbReference type="AlphaFoldDB" id="A0A3L6DX87"/>
<feature type="binding site" evidence="16">
    <location>
        <position position="90"/>
    </location>
    <ligand>
        <name>Ca(2+)</name>
        <dbReference type="ChEBI" id="CHEBI:29108"/>
        <label>1</label>
    </ligand>
</feature>
<dbReference type="FunFam" id="1.10.520.10:FF:000009">
    <property type="entry name" value="Peroxidase"/>
    <property type="match status" value="1"/>
</dbReference>
<feature type="domain" description="Plant heme peroxidase family profile" evidence="20">
    <location>
        <begin position="27"/>
        <end position="322"/>
    </location>
</feature>
<feature type="binding site" evidence="16">
    <location>
        <position position="197"/>
    </location>
    <ligand>
        <name>Ca(2+)</name>
        <dbReference type="ChEBI" id="CHEBI:29108"/>
        <label>2</label>
    </ligand>
</feature>
<dbReference type="InterPro" id="IPR033905">
    <property type="entry name" value="Secretory_peroxidase"/>
</dbReference>
<dbReference type="SUPFAM" id="SSF50978">
    <property type="entry name" value="WD40 repeat-like"/>
    <property type="match status" value="1"/>
</dbReference>
<dbReference type="GO" id="GO:0005576">
    <property type="term" value="C:extracellular region"/>
    <property type="evidence" value="ECO:0007669"/>
    <property type="project" value="UniProtKB-SubCell"/>
</dbReference>
<dbReference type="PRINTS" id="PR00458">
    <property type="entry name" value="PEROXIDASE"/>
</dbReference>
<dbReference type="PANTHER" id="PTHR31388">
    <property type="entry name" value="PEROXIDASE 72-RELATED"/>
    <property type="match status" value="1"/>
</dbReference>
<dbReference type="GO" id="GO:0046872">
    <property type="term" value="F:metal ion binding"/>
    <property type="evidence" value="ECO:0007669"/>
    <property type="project" value="UniProtKB-KW"/>
</dbReference>
<evidence type="ECO:0000256" key="14">
    <source>
        <dbReference type="PIRSR" id="PIRSR600823-1"/>
    </source>
</evidence>
<feature type="disulfide bond" evidence="18">
    <location>
        <begin position="37"/>
        <end position="117"/>
    </location>
</feature>
<dbReference type="GO" id="GO:0020037">
    <property type="term" value="F:heme binding"/>
    <property type="evidence" value="ECO:0007669"/>
    <property type="project" value="InterPro"/>
</dbReference>
<dbReference type="GO" id="GO:0006979">
    <property type="term" value="P:response to oxidative stress"/>
    <property type="evidence" value="ECO:0007669"/>
    <property type="project" value="InterPro"/>
</dbReference>
<keyword evidence="12" id="KW-0873">Pyrrolidone carboxylic acid</keyword>
<dbReference type="Gene3D" id="2.130.10.10">
    <property type="entry name" value="YVTN repeat-like/Quinoprotein amine dehydrogenase"/>
    <property type="match status" value="1"/>
</dbReference>
<keyword evidence="9 16" id="KW-0408">Iron</keyword>
<feature type="binding site" evidence="16">
    <location>
        <position position="78"/>
    </location>
    <ligand>
        <name>Ca(2+)</name>
        <dbReference type="ChEBI" id="CHEBI:29108"/>
        <label>1</label>
    </ligand>
</feature>
<reference evidence="21 22" key="1">
    <citation type="journal article" date="2018" name="Nat. Genet.">
        <title>Extensive intraspecific gene order and gene structural variations between Mo17 and other maize genomes.</title>
        <authorList>
            <person name="Sun S."/>
            <person name="Zhou Y."/>
            <person name="Chen J."/>
            <person name="Shi J."/>
            <person name="Zhao H."/>
            <person name="Zhao H."/>
            <person name="Song W."/>
            <person name="Zhang M."/>
            <person name="Cui Y."/>
            <person name="Dong X."/>
            <person name="Liu H."/>
            <person name="Ma X."/>
            <person name="Jiao Y."/>
            <person name="Wang B."/>
            <person name="Wei X."/>
            <person name="Stein J.C."/>
            <person name="Glaubitz J.C."/>
            <person name="Lu F."/>
            <person name="Yu G."/>
            <person name="Liang C."/>
            <person name="Fengler K."/>
            <person name="Li B."/>
            <person name="Rafalski A."/>
            <person name="Schnable P.S."/>
            <person name="Ware D.H."/>
            <person name="Buckler E.S."/>
            <person name="Lai J."/>
        </authorList>
    </citation>
    <scope>NUCLEOTIDE SEQUENCE [LARGE SCALE GENOMIC DNA]</scope>
    <source>
        <strain evidence="22">cv. Missouri 17</strain>
        <tissue evidence="21">Seedling</tissue>
    </source>
</reference>
<evidence type="ECO:0000256" key="5">
    <source>
        <dbReference type="ARBA" id="ARBA00022617"/>
    </source>
</evidence>
<evidence type="ECO:0000259" key="20">
    <source>
        <dbReference type="PROSITE" id="PS50873"/>
    </source>
</evidence>
<evidence type="ECO:0000256" key="19">
    <source>
        <dbReference type="SAM" id="SignalP"/>
    </source>
</evidence>
<protein>
    <submittedName>
        <fullName evidence="21">Cationic peroxidase 1</fullName>
    </submittedName>
</protein>
<evidence type="ECO:0000256" key="16">
    <source>
        <dbReference type="PIRSR" id="PIRSR600823-3"/>
    </source>
</evidence>
<dbReference type="SUPFAM" id="SSF48113">
    <property type="entry name" value="Heme-dependent peroxidases"/>
    <property type="match status" value="1"/>
</dbReference>
<dbReference type="PROSITE" id="PS00435">
    <property type="entry name" value="PEROXIDASE_1"/>
    <property type="match status" value="1"/>
</dbReference>
<comment type="similarity">
    <text evidence="3">Belongs to the peroxidase family. Ascorbate peroxidase subfamily.</text>
</comment>
<dbReference type="Pfam" id="PF00141">
    <property type="entry name" value="peroxidase"/>
    <property type="match status" value="1"/>
</dbReference>
<evidence type="ECO:0000256" key="13">
    <source>
        <dbReference type="ARBA" id="ARBA00023324"/>
    </source>
</evidence>
<evidence type="ECO:0000256" key="18">
    <source>
        <dbReference type="PIRSR" id="PIRSR600823-5"/>
    </source>
</evidence>
<dbReference type="InterPro" id="IPR010255">
    <property type="entry name" value="Haem_peroxidase_sf"/>
</dbReference>
<gene>
    <name evidence="21" type="primary">PNC1_1</name>
    <name evidence="21" type="ORF">Zm00014a_022343</name>
</gene>
<comment type="cofactor">
    <cofactor evidence="16">
        <name>heme b</name>
        <dbReference type="ChEBI" id="CHEBI:60344"/>
    </cofactor>
    <text evidence="16">Binds 1 heme b (iron(II)-protoporphyrin IX) group per subunit.</text>
</comment>
<evidence type="ECO:0000256" key="17">
    <source>
        <dbReference type="PIRSR" id="PIRSR600823-4"/>
    </source>
</evidence>
<evidence type="ECO:0000256" key="1">
    <source>
        <dbReference type="ARBA" id="ARBA00000189"/>
    </source>
</evidence>
<dbReference type="PRINTS" id="PR00461">
    <property type="entry name" value="PLPEROXIDASE"/>
</dbReference>
<feature type="binding site" evidence="16">
    <location>
        <position position="244"/>
    </location>
    <ligand>
        <name>Ca(2+)</name>
        <dbReference type="ChEBI" id="CHEBI:29108"/>
        <label>2</label>
    </ligand>
</feature>
<evidence type="ECO:0000256" key="7">
    <source>
        <dbReference type="ARBA" id="ARBA00022837"/>
    </source>
</evidence>
<dbReference type="Proteomes" id="UP000251960">
    <property type="component" value="Chromosome 7"/>
</dbReference>
<dbReference type="PROSITE" id="PS50873">
    <property type="entry name" value="PEROXIDASE_4"/>
    <property type="match status" value="1"/>
</dbReference>
<organism evidence="21 22">
    <name type="scientific">Zea mays</name>
    <name type="common">Maize</name>
    <dbReference type="NCBI Taxonomy" id="4577"/>
    <lineage>
        <taxon>Eukaryota</taxon>
        <taxon>Viridiplantae</taxon>
        <taxon>Streptophyta</taxon>
        <taxon>Embryophyta</taxon>
        <taxon>Tracheophyta</taxon>
        <taxon>Spermatophyta</taxon>
        <taxon>Magnoliopsida</taxon>
        <taxon>Liliopsida</taxon>
        <taxon>Poales</taxon>
        <taxon>Poaceae</taxon>
        <taxon>PACMAD clade</taxon>
        <taxon>Panicoideae</taxon>
        <taxon>Andropogonodae</taxon>
        <taxon>Andropogoneae</taxon>
        <taxon>Tripsacinae</taxon>
        <taxon>Zea</taxon>
    </lineage>
</organism>
<name>A0A3L6DX87_MAIZE</name>
<dbReference type="FunFam" id="1.10.420.10:FF:000001">
    <property type="entry name" value="Peroxidase"/>
    <property type="match status" value="1"/>
</dbReference>
<feature type="disulfide bond" evidence="18">
    <location>
        <begin position="203"/>
        <end position="229"/>
    </location>
</feature>
<dbReference type="InterPro" id="IPR015943">
    <property type="entry name" value="WD40/YVTN_repeat-like_dom_sf"/>
</dbReference>
<comment type="catalytic activity">
    <reaction evidence="1">
        <text>2 a phenolic donor + H2O2 = 2 a phenolic radical donor + 2 H2O</text>
        <dbReference type="Rhea" id="RHEA:56136"/>
        <dbReference type="ChEBI" id="CHEBI:15377"/>
        <dbReference type="ChEBI" id="CHEBI:16240"/>
        <dbReference type="ChEBI" id="CHEBI:139520"/>
        <dbReference type="ChEBI" id="CHEBI:139521"/>
        <dbReference type="EC" id="1.11.1.7"/>
    </reaction>
</comment>
<keyword evidence="11" id="KW-0325">Glycoprotein</keyword>
<feature type="binding site" evidence="16">
    <location>
        <position position="69"/>
    </location>
    <ligand>
        <name>Ca(2+)</name>
        <dbReference type="ChEBI" id="CHEBI:29108"/>
        <label>1</label>
    </ligand>
</feature>
<feature type="binding site" evidence="16">
    <location>
        <position position="72"/>
    </location>
    <ligand>
        <name>Ca(2+)</name>
        <dbReference type="ChEBI" id="CHEBI:29108"/>
        <label>1</label>
    </ligand>
</feature>
<evidence type="ECO:0000256" key="9">
    <source>
        <dbReference type="ARBA" id="ARBA00023004"/>
    </source>
</evidence>
<keyword evidence="7 16" id="KW-0106">Calcium</keyword>
<evidence type="ECO:0000313" key="21">
    <source>
        <dbReference type="EMBL" id="PWZ13109.1"/>
    </source>
</evidence>